<comment type="caution">
    <text evidence="2">The sequence shown here is derived from an EMBL/GenBank/DDBJ whole genome shotgun (WGS) entry which is preliminary data.</text>
</comment>
<feature type="region of interest" description="Disordered" evidence="1">
    <location>
        <begin position="949"/>
        <end position="993"/>
    </location>
</feature>
<dbReference type="EMBL" id="BMAW01040927">
    <property type="protein sequence ID" value="GFU61575.1"/>
    <property type="molecule type" value="Genomic_DNA"/>
</dbReference>
<evidence type="ECO:0000313" key="2">
    <source>
        <dbReference type="EMBL" id="GFU61575.1"/>
    </source>
</evidence>
<feature type="compositionally biased region" description="Polar residues" evidence="1">
    <location>
        <begin position="260"/>
        <end position="270"/>
    </location>
</feature>
<name>A0A8X6UW22_NEPPI</name>
<feature type="region of interest" description="Disordered" evidence="1">
    <location>
        <begin position="159"/>
        <end position="196"/>
    </location>
</feature>
<feature type="region of interest" description="Disordered" evidence="1">
    <location>
        <begin position="689"/>
        <end position="765"/>
    </location>
</feature>
<feature type="compositionally biased region" description="Acidic residues" evidence="1">
    <location>
        <begin position="228"/>
        <end position="240"/>
    </location>
</feature>
<feature type="compositionally biased region" description="Basic residues" evidence="1">
    <location>
        <begin position="1063"/>
        <end position="1072"/>
    </location>
</feature>
<dbReference type="AlphaFoldDB" id="A0A8X6UW22"/>
<feature type="compositionally biased region" description="Polar residues" evidence="1">
    <location>
        <begin position="745"/>
        <end position="761"/>
    </location>
</feature>
<feature type="compositionally biased region" description="Basic and acidic residues" evidence="1">
    <location>
        <begin position="1051"/>
        <end position="1062"/>
    </location>
</feature>
<dbReference type="Proteomes" id="UP000887013">
    <property type="component" value="Unassembled WGS sequence"/>
</dbReference>
<feature type="region of interest" description="Disordered" evidence="1">
    <location>
        <begin position="228"/>
        <end position="290"/>
    </location>
</feature>
<feature type="compositionally biased region" description="Basic and acidic residues" evidence="1">
    <location>
        <begin position="705"/>
        <end position="739"/>
    </location>
</feature>
<feature type="compositionally biased region" description="Polar residues" evidence="1">
    <location>
        <begin position="167"/>
        <end position="178"/>
    </location>
</feature>
<evidence type="ECO:0000256" key="1">
    <source>
        <dbReference type="SAM" id="MobiDB-lite"/>
    </source>
</evidence>
<protein>
    <submittedName>
        <fullName evidence="2">Uncharacterized protein</fullName>
    </submittedName>
</protein>
<proteinExistence type="predicted"/>
<feature type="compositionally biased region" description="Basic and acidic residues" evidence="1">
    <location>
        <begin position="179"/>
        <end position="192"/>
    </location>
</feature>
<feature type="region of interest" description="Disordered" evidence="1">
    <location>
        <begin position="1039"/>
        <end position="1077"/>
    </location>
</feature>
<feature type="region of interest" description="Disordered" evidence="1">
    <location>
        <begin position="664"/>
        <end position="683"/>
    </location>
</feature>
<feature type="compositionally biased region" description="Basic and acidic residues" evidence="1">
    <location>
        <begin position="275"/>
        <end position="289"/>
    </location>
</feature>
<feature type="region of interest" description="Disordered" evidence="1">
    <location>
        <begin position="878"/>
        <end position="907"/>
    </location>
</feature>
<feature type="compositionally biased region" description="Basic and acidic residues" evidence="1">
    <location>
        <begin position="879"/>
        <end position="907"/>
    </location>
</feature>
<evidence type="ECO:0000313" key="3">
    <source>
        <dbReference type="Proteomes" id="UP000887013"/>
    </source>
</evidence>
<feature type="compositionally biased region" description="Basic and acidic residues" evidence="1">
    <location>
        <begin position="969"/>
        <end position="993"/>
    </location>
</feature>
<organism evidence="2 3">
    <name type="scientific">Nephila pilipes</name>
    <name type="common">Giant wood spider</name>
    <name type="synonym">Nephila maculata</name>
    <dbReference type="NCBI Taxonomy" id="299642"/>
    <lineage>
        <taxon>Eukaryota</taxon>
        <taxon>Metazoa</taxon>
        <taxon>Ecdysozoa</taxon>
        <taxon>Arthropoda</taxon>
        <taxon>Chelicerata</taxon>
        <taxon>Arachnida</taxon>
        <taxon>Araneae</taxon>
        <taxon>Araneomorphae</taxon>
        <taxon>Entelegynae</taxon>
        <taxon>Araneoidea</taxon>
        <taxon>Nephilidae</taxon>
        <taxon>Nephila</taxon>
    </lineage>
</organism>
<reference evidence="2" key="1">
    <citation type="submission" date="2020-08" db="EMBL/GenBank/DDBJ databases">
        <title>Multicomponent nature underlies the extraordinary mechanical properties of spider dragline silk.</title>
        <authorList>
            <person name="Kono N."/>
            <person name="Nakamura H."/>
            <person name="Mori M."/>
            <person name="Yoshida Y."/>
            <person name="Ohtoshi R."/>
            <person name="Malay A.D."/>
            <person name="Moran D.A.P."/>
            <person name="Tomita M."/>
            <person name="Numata K."/>
            <person name="Arakawa K."/>
        </authorList>
    </citation>
    <scope>NUCLEOTIDE SEQUENCE</scope>
</reference>
<dbReference type="OrthoDB" id="10560963at2759"/>
<sequence>MCLPGSKSLSFGVRSLPEILLDAGSKIVKRNNIIQRDVPISGRFKPLLPDFTYDSVLEFPPDVSASSHLNDESIKQLLKREKEIIIHLSESLGSQEWKRAPLKDPKTFRERILSNGFSKKETTPLKDSESKSEHRQLFYDPFPFKVHANIPRNCVNKEWNESKSSDKTANQKNEANLSDDSKNKKIPGKDSSSEFENINTLPNNLIVLQENLSRKRINNKEINQNDEEALLEDSERDEDNATTNHIADKAKLLRGRHTNLSKSPRNTEQRLVTMDTKKTKDKSPERETSMLEYSENNKKKNIGNFFKRRFRSQKKSNEKEIKNQNSPGRFEIINSDDQHGCQEKLSETQFKNDDMNQKQENRYGYEEKEAPLDNQLENNMAFQQNAVTDALNISVDAKFISKNKALNPTEEFSRLPKYIDVLSEMFHSLDDMTHILEKPTYKLHTSNLKQLNPDEAEKDSGEVSTSKDNVNFKSFRTISCQTDQMSYFGSFDLNGSMLTQPMIAYINDVIKAVENLIKSLNENTCKTYLDSRQINMGTLGMDDDKLVFESVQSILDLIENNTKFNDKTRYGKVACKIKSSPAQFPVRSDYKLLPASLCNHEGDDDFKSSLSNGRNLEKLFVEKPVSTHPFTEETNVGGKFGINEVHDFTSMEEQNKNLRYADKLSEPTHSDKEDDSAFALLSSPKRKFQADGKRYDNSIMKNKPATKESLKYKTSIEKCPIRRSPEKKDYMQRLKETSRSENSSDESQNTNIKDLNESPVSSREKVSIFSPSPLISEGQNRLFATAVKKKELEENIDWRDIEQTRKESSKKWPEKKCVYEDGPEEKENIDWNSSNESQNTNIKYLIESSVRSQEDHVSVFNSTPLISEGQNRLFTESATVEKKNEPGENIKWRDSEQTSKESSEKGYKKKCVYEHEPIEKETWKNSSMNDNQQETDNKKDSIFLQMKSGKSLDRAPSPAHFDQVSRITDSQKKSQKWDSPKKFRNFESSKDTNQDIINGISDKINATSTPKQMPDKCIHSMEDSLLIPMQKWPVTPDLDRTSEQSAGYIDRSSKLQWSEKHGREKTHGKRSTSRNNLVQGKKNQIYILLNPKRSSLVGNHIRHCNSKETERGIIDHTTVHRATSELKKRIENSRRFYRNMMDRDSTVRGTVFFDDSWRNQSVPVTGRSWLRTYLTTLMIRRYQKASGGDRLQSEDGLEDLATPVLKHRGSDFGLRSYFSQRSLFGSVRVWYFSRKLRAYQKTMNSGKF</sequence>
<gene>
    <name evidence="2" type="primary">AVEN_174774_1</name>
    <name evidence="2" type="ORF">NPIL_621541</name>
</gene>
<accession>A0A8X6UW22</accession>
<keyword evidence="3" id="KW-1185">Reference proteome</keyword>